<dbReference type="Pfam" id="PF01145">
    <property type="entry name" value="Band_7"/>
    <property type="match status" value="1"/>
</dbReference>
<feature type="transmembrane region" description="Helical" evidence="1">
    <location>
        <begin position="30"/>
        <end position="51"/>
    </location>
</feature>
<dbReference type="PANTHER" id="PTHR43446:SF1">
    <property type="entry name" value="BAND 7 DOMAIN-CONTAINING PROTEIN"/>
    <property type="match status" value="1"/>
</dbReference>
<name>A0ABP4J3R1_9ACTN</name>
<feature type="transmembrane region" description="Helical" evidence="1">
    <location>
        <begin position="63"/>
        <end position="88"/>
    </location>
</feature>
<reference evidence="4" key="1">
    <citation type="journal article" date="2019" name="Int. J. Syst. Evol. Microbiol.">
        <title>The Global Catalogue of Microorganisms (GCM) 10K type strain sequencing project: providing services to taxonomists for standard genome sequencing and annotation.</title>
        <authorList>
            <consortium name="The Broad Institute Genomics Platform"/>
            <consortium name="The Broad Institute Genome Sequencing Center for Infectious Disease"/>
            <person name="Wu L."/>
            <person name="Ma J."/>
        </authorList>
    </citation>
    <scope>NUCLEOTIDE SEQUENCE [LARGE SCALE GENOMIC DNA]</scope>
    <source>
        <strain evidence="4">JCM 12393</strain>
    </source>
</reference>
<organism evidence="3 4">
    <name type="scientific">Kitasatospora putterlickiae</name>
    <dbReference type="NCBI Taxonomy" id="221725"/>
    <lineage>
        <taxon>Bacteria</taxon>
        <taxon>Bacillati</taxon>
        <taxon>Actinomycetota</taxon>
        <taxon>Actinomycetes</taxon>
        <taxon>Kitasatosporales</taxon>
        <taxon>Streptomycetaceae</taxon>
        <taxon>Kitasatospora</taxon>
    </lineage>
</organism>
<sequence>MTTPRFPVEDGPVLDLPAPVMTERVITGRAGLPMLGATLLGLVAGVGAAVAGGVQLSDGGRGAGIALLVAGPLLALGSLLMTIGLTVVSPGEARVVQLLGRYRGTVRAAGLTWLNPFTSRRRISTRIRNHETETAKVNDADGNPIEMAAVVVWQVEDTAMAVFEVDDYADFVAIQTETAVRHIATSYPYDAHQEGQLSLRNGAEEVARKLSAEIAARVASAGVRVVESRITRLAYAPEVAQVMLQRQQAGAVVAARRLIVEGAVGMVEEALDRLAERDVVDLDEERKAAMVSNLLVVLCGDRGTQPVVNTGSLYQ</sequence>
<comment type="caution">
    <text evidence="3">The sequence shown here is derived from an EMBL/GenBank/DDBJ whole genome shotgun (WGS) entry which is preliminary data.</text>
</comment>
<dbReference type="Proteomes" id="UP001499863">
    <property type="component" value="Unassembled WGS sequence"/>
</dbReference>
<dbReference type="SMART" id="SM00244">
    <property type="entry name" value="PHB"/>
    <property type="match status" value="1"/>
</dbReference>
<evidence type="ECO:0000256" key="1">
    <source>
        <dbReference type="SAM" id="Phobius"/>
    </source>
</evidence>
<evidence type="ECO:0000259" key="2">
    <source>
        <dbReference type="SMART" id="SM00244"/>
    </source>
</evidence>
<proteinExistence type="predicted"/>
<evidence type="ECO:0000313" key="3">
    <source>
        <dbReference type="EMBL" id="GAA1410421.1"/>
    </source>
</evidence>
<dbReference type="Gene3D" id="3.30.479.30">
    <property type="entry name" value="Band 7 domain"/>
    <property type="match status" value="1"/>
</dbReference>
<keyword evidence="4" id="KW-1185">Reference proteome</keyword>
<accession>A0ABP4J3R1</accession>
<keyword evidence="1" id="KW-0472">Membrane</keyword>
<dbReference type="InterPro" id="IPR036013">
    <property type="entry name" value="Band_7/SPFH_dom_sf"/>
</dbReference>
<keyword evidence="1" id="KW-1133">Transmembrane helix</keyword>
<evidence type="ECO:0000313" key="4">
    <source>
        <dbReference type="Proteomes" id="UP001499863"/>
    </source>
</evidence>
<feature type="domain" description="Band 7" evidence="2">
    <location>
        <begin position="83"/>
        <end position="247"/>
    </location>
</feature>
<dbReference type="SUPFAM" id="SSF117892">
    <property type="entry name" value="Band 7/SPFH domain"/>
    <property type="match status" value="1"/>
</dbReference>
<dbReference type="InterPro" id="IPR001107">
    <property type="entry name" value="Band_7"/>
</dbReference>
<protein>
    <submittedName>
        <fullName evidence="3">SPFH domain-containing protein</fullName>
    </submittedName>
</protein>
<dbReference type="CDD" id="cd03402">
    <property type="entry name" value="SPFH_like_u2"/>
    <property type="match status" value="1"/>
</dbReference>
<gene>
    <name evidence="3" type="ORF">GCM10009639_61420</name>
</gene>
<dbReference type="RefSeq" id="WP_425554914.1">
    <property type="nucleotide sequence ID" value="NZ_BAAAKJ010000387.1"/>
</dbReference>
<dbReference type="PANTHER" id="PTHR43446">
    <property type="entry name" value="MEMBRANE PROTEIN-RELATED"/>
    <property type="match status" value="1"/>
</dbReference>
<dbReference type="EMBL" id="BAAAKJ010000387">
    <property type="protein sequence ID" value="GAA1410421.1"/>
    <property type="molecule type" value="Genomic_DNA"/>
</dbReference>
<keyword evidence="1" id="KW-0812">Transmembrane</keyword>